<accession>F0YN52</accession>
<dbReference type="Proteomes" id="UP000002729">
    <property type="component" value="Unassembled WGS sequence"/>
</dbReference>
<gene>
    <name evidence="2" type="ORF">AURANDRAFT_67988</name>
</gene>
<keyword evidence="1" id="KW-1133">Transmembrane helix</keyword>
<proteinExistence type="predicted"/>
<keyword evidence="3" id="KW-1185">Reference proteome</keyword>
<evidence type="ECO:0000256" key="1">
    <source>
        <dbReference type="SAM" id="Phobius"/>
    </source>
</evidence>
<name>F0YN52_AURAN</name>
<sequence length="202" mass="21450">MGHLEPSAAAAGLAALVLVPLGICLIAMNAQLRLLNTHLSSIVLEKFGLASLYRAQSQPVCSKRLQNRWTAGEDPGVPQSFLVTNGSLLPSTQADLADHIVGGSILLPGVGYIELALGSHESKRTLVGVCQTTGAPLAIQFILGRSCTRLSVFCVQELQYRTVASDQIPSRSKLCAGAGLQDRINVELMNLSKANNLDINTF</sequence>
<feature type="transmembrane region" description="Helical" evidence="1">
    <location>
        <begin position="6"/>
        <end position="28"/>
    </location>
</feature>
<organism evidence="3">
    <name type="scientific">Aureococcus anophagefferens</name>
    <name type="common">Harmful bloom alga</name>
    <dbReference type="NCBI Taxonomy" id="44056"/>
    <lineage>
        <taxon>Eukaryota</taxon>
        <taxon>Sar</taxon>
        <taxon>Stramenopiles</taxon>
        <taxon>Ochrophyta</taxon>
        <taxon>Pelagophyceae</taxon>
        <taxon>Pelagomonadales</taxon>
        <taxon>Pelagomonadaceae</taxon>
        <taxon>Aureococcus</taxon>
    </lineage>
</organism>
<keyword evidence="1" id="KW-0472">Membrane</keyword>
<evidence type="ECO:0000313" key="3">
    <source>
        <dbReference type="Proteomes" id="UP000002729"/>
    </source>
</evidence>
<dbReference type="RefSeq" id="XP_009041842.1">
    <property type="nucleotide sequence ID" value="XM_009043594.1"/>
</dbReference>
<dbReference type="Gene3D" id="3.10.129.10">
    <property type="entry name" value="Hotdog Thioesterase"/>
    <property type="match status" value="1"/>
</dbReference>
<dbReference type="EMBL" id="GL833171">
    <property type="protein sequence ID" value="EGB03443.1"/>
    <property type="molecule type" value="Genomic_DNA"/>
</dbReference>
<keyword evidence="1" id="KW-0812">Transmembrane</keyword>
<reference evidence="2 3" key="1">
    <citation type="journal article" date="2011" name="Proc. Natl. Acad. Sci. U.S.A.">
        <title>Niche of harmful alga Aureococcus anophagefferens revealed through ecogenomics.</title>
        <authorList>
            <person name="Gobler C.J."/>
            <person name="Berry D.L."/>
            <person name="Dyhrman S.T."/>
            <person name="Wilhelm S.W."/>
            <person name="Salamov A."/>
            <person name="Lobanov A.V."/>
            <person name="Zhang Y."/>
            <person name="Collier J.L."/>
            <person name="Wurch L.L."/>
            <person name="Kustka A.B."/>
            <person name="Dill B.D."/>
            <person name="Shah M."/>
            <person name="VerBerkmoes N.C."/>
            <person name="Kuo A."/>
            <person name="Terry A."/>
            <person name="Pangilinan J."/>
            <person name="Lindquist E.A."/>
            <person name="Lucas S."/>
            <person name="Paulsen I.T."/>
            <person name="Hattenrath-Lehmann T.K."/>
            <person name="Talmage S.C."/>
            <person name="Walker E.A."/>
            <person name="Koch F."/>
            <person name="Burson A.M."/>
            <person name="Marcoval M.A."/>
            <person name="Tang Y.Z."/>
            <person name="Lecleir G.R."/>
            <person name="Coyne K.J."/>
            <person name="Berg G.M."/>
            <person name="Bertrand E.M."/>
            <person name="Saito M.A."/>
            <person name="Gladyshev V.N."/>
            <person name="Grigoriev I.V."/>
        </authorList>
    </citation>
    <scope>NUCLEOTIDE SEQUENCE [LARGE SCALE GENOMIC DNA]</scope>
    <source>
        <strain evidence="3">CCMP 1984</strain>
    </source>
</reference>
<evidence type="ECO:0000313" key="2">
    <source>
        <dbReference type="EMBL" id="EGB03443.1"/>
    </source>
</evidence>
<dbReference type="KEGG" id="aaf:AURANDRAFT_67988"/>
<dbReference type="AlphaFoldDB" id="F0YN52"/>
<protein>
    <submittedName>
        <fullName evidence="2">Uncharacterized protein</fullName>
    </submittedName>
</protein>
<dbReference type="InParanoid" id="F0YN52"/>
<dbReference type="GeneID" id="20226541"/>